<dbReference type="Gene3D" id="3.40.50.1390">
    <property type="entry name" value="Resolvase, N-terminal catalytic domain"/>
    <property type="match status" value="1"/>
</dbReference>
<organism evidence="3 4">
    <name type="scientific">Alteraurantiacibacter lauratis</name>
    <dbReference type="NCBI Taxonomy" id="2054627"/>
    <lineage>
        <taxon>Bacteria</taxon>
        <taxon>Pseudomonadati</taxon>
        <taxon>Pseudomonadota</taxon>
        <taxon>Alphaproteobacteria</taxon>
        <taxon>Sphingomonadales</taxon>
        <taxon>Erythrobacteraceae</taxon>
        <taxon>Alteraurantiacibacter</taxon>
    </lineage>
</organism>
<feature type="domain" description="Recombinase" evidence="2">
    <location>
        <begin position="175"/>
        <end position="279"/>
    </location>
</feature>
<dbReference type="Pfam" id="PF13408">
    <property type="entry name" value="Zn_ribbon_recom"/>
    <property type="match status" value="1"/>
</dbReference>
<dbReference type="RefSeq" id="WP_336920134.1">
    <property type="nucleotide sequence ID" value="NZ_JBANRN010000014.1"/>
</dbReference>
<gene>
    <name evidence="3" type="ORF">ACFODK_14040</name>
</gene>
<dbReference type="InterPro" id="IPR011109">
    <property type="entry name" value="DNA_bind_recombinase_dom"/>
</dbReference>
<sequence length="443" mass="49030">MTKSPASAKPIRKLRCAVYTRKSTEEGLEMEFNSLDAQREACEAYIASQKPEGWLLIPEPYDDGGFSGGTLDRPALKRLLADIEDGRIDVVVVYKIDRLSRSLMDFAKLVEVFDRGGVTFVSVTQSFNTTTSMGRLTLNILLSFAQFEREVIGERIRDKIAASRKRGMWMGGFVPLGYEVRDRKLVINDAEAATVRMIFERFVEVGSATALARALAAEGVRTRRGRLVDKGFLYKLLNNRVYIGDAVHKGTAYPGEHEAIITRALWDKVHGILRESPRVRAGRTRAATPALLKGLIFGPTGCAMTPTHTRRGDKLYRYYVSQSVLKRGADACPVGRVPAAEIEGAVVDQLRGLLRAPEVIVGTWRSARPEIDGLSEAEVRDALEGLDPLWDELFPAEQARIVQLLVERVEVGQGGVDIRLRVDGLARLVHELGGMADDPRRAA</sequence>
<dbReference type="EMBL" id="JBHRSU010000036">
    <property type="protein sequence ID" value="MFC3102006.1"/>
    <property type="molecule type" value="Genomic_DNA"/>
</dbReference>
<evidence type="ECO:0000313" key="3">
    <source>
        <dbReference type="EMBL" id="MFC3102006.1"/>
    </source>
</evidence>
<dbReference type="Pfam" id="PF00239">
    <property type="entry name" value="Resolvase"/>
    <property type="match status" value="1"/>
</dbReference>
<keyword evidence="4" id="KW-1185">Reference proteome</keyword>
<reference evidence="4" key="1">
    <citation type="journal article" date="2019" name="Int. J. Syst. Evol. Microbiol.">
        <title>The Global Catalogue of Microorganisms (GCM) 10K type strain sequencing project: providing services to taxonomists for standard genome sequencing and annotation.</title>
        <authorList>
            <consortium name="The Broad Institute Genomics Platform"/>
            <consortium name="The Broad Institute Genome Sequencing Center for Infectious Disease"/>
            <person name="Wu L."/>
            <person name="Ma J."/>
        </authorList>
    </citation>
    <scope>NUCLEOTIDE SEQUENCE [LARGE SCALE GENOMIC DNA]</scope>
    <source>
        <strain evidence="4">KCTC 52606</strain>
    </source>
</reference>
<comment type="caution">
    <text evidence="3">The sequence shown here is derived from an EMBL/GenBank/DDBJ whole genome shotgun (WGS) entry which is preliminary data.</text>
</comment>
<dbReference type="PROSITE" id="PS51737">
    <property type="entry name" value="RECOMBINASE_DNA_BIND"/>
    <property type="match status" value="1"/>
</dbReference>
<feature type="domain" description="Resolvase/invertase-type recombinase catalytic" evidence="1">
    <location>
        <begin position="15"/>
        <end position="167"/>
    </location>
</feature>
<dbReference type="Gene3D" id="3.90.1750.20">
    <property type="entry name" value="Putative Large Serine Recombinase, Chain B, Domain 2"/>
    <property type="match status" value="1"/>
</dbReference>
<dbReference type="SUPFAM" id="SSF53041">
    <property type="entry name" value="Resolvase-like"/>
    <property type="match status" value="1"/>
</dbReference>
<dbReference type="InterPro" id="IPR050639">
    <property type="entry name" value="SSR_resolvase"/>
</dbReference>
<name>A0ABV7EJB0_9SPHN</name>
<dbReference type="InterPro" id="IPR036162">
    <property type="entry name" value="Resolvase-like_N_sf"/>
</dbReference>
<evidence type="ECO:0000259" key="1">
    <source>
        <dbReference type="PROSITE" id="PS51736"/>
    </source>
</evidence>
<accession>A0ABV7EJB0</accession>
<proteinExistence type="predicted"/>
<dbReference type="InterPro" id="IPR038109">
    <property type="entry name" value="DNA_bind_recomb_sf"/>
</dbReference>
<dbReference type="Pfam" id="PF07508">
    <property type="entry name" value="Recombinase"/>
    <property type="match status" value="1"/>
</dbReference>
<dbReference type="SMART" id="SM00857">
    <property type="entry name" value="Resolvase"/>
    <property type="match status" value="1"/>
</dbReference>
<dbReference type="InterPro" id="IPR006119">
    <property type="entry name" value="Resolv_N"/>
</dbReference>
<dbReference type="Proteomes" id="UP001595378">
    <property type="component" value="Unassembled WGS sequence"/>
</dbReference>
<evidence type="ECO:0000313" key="4">
    <source>
        <dbReference type="Proteomes" id="UP001595378"/>
    </source>
</evidence>
<evidence type="ECO:0000259" key="2">
    <source>
        <dbReference type="PROSITE" id="PS51737"/>
    </source>
</evidence>
<dbReference type="PANTHER" id="PTHR30461:SF23">
    <property type="entry name" value="DNA RECOMBINASE-RELATED"/>
    <property type="match status" value="1"/>
</dbReference>
<dbReference type="PROSITE" id="PS51736">
    <property type="entry name" value="RECOMBINASES_3"/>
    <property type="match status" value="1"/>
</dbReference>
<dbReference type="CDD" id="cd03768">
    <property type="entry name" value="SR_ResInv"/>
    <property type="match status" value="1"/>
</dbReference>
<dbReference type="PANTHER" id="PTHR30461">
    <property type="entry name" value="DNA-INVERTASE FROM LAMBDOID PROPHAGE"/>
    <property type="match status" value="1"/>
</dbReference>
<dbReference type="InterPro" id="IPR025827">
    <property type="entry name" value="Zn_ribbon_recom_dom"/>
</dbReference>
<protein>
    <submittedName>
        <fullName evidence="3">Recombinase family protein</fullName>
    </submittedName>
</protein>